<organism evidence="2 3">
    <name type="scientific">Candidatus Iainarchaeum sp</name>
    <dbReference type="NCBI Taxonomy" id="3101447"/>
    <lineage>
        <taxon>Archaea</taxon>
        <taxon>Candidatus Iainarchaeota</taxon>
        <taxon>Candidatus Iainarchaeia</taxon>
        <taxon>Candidatus Iainarchaeales</taxon>
        <taxon>Candidatus Iainarchaeaceae</taxon>
        <taxon>Candidatus Iainarchaeum</taxon>
    </lineage>
</organism>
<evidence type="ECO:0000313" key="2">
    <source>
        <dbReference type="EMBL" id="MBS3062026.1"/>
    </source>
</evidence>
<protein>
    <submittedName>
        <fullName evidence="2">Uncharacterized protein</fullName>
    </submittedName>
</protein>
<evidence type="ECO:0000256" key="1">
    <source>
        <dbReference type="SAM" id="MobiDB-lite"/>
    </source>
</evidence>
<reference evidence="2" key="1">
    <citation type="submission" date="2021-03" db="EMBL/GenBank/DDBJ databases">
        <authorList>
            <person name="Jaffe A."/>
        </authorList>
    </citation>
    <scope>NUCLEOTIDE SEQUENCE</scope>
    <source>
        <strain evidence="2">RIFCSPLOWO2_01_FULL_AR10_48_17</strain>
    </source>
</reference>
<dbReference type="AlphaFoldDB" id="A0A8T4LGK0"/>
<dbReference type="EMBL" id="JAGVWC010000012">
    <property type="protein sequence ID" value="MBS3062026.1"/>
    <property type="molecule type" value="Genomic_DNA"/>
</dbReference>
<evidence type="ECO:0000313" key="3">
    <source>
        <dbReference type="Proteomes" id="UP000675968"/>
    </source>
</evidence>
<feature type="compositionally biased region" description="Basic and acidic residues" evidence="1">
    <location>
        <begin position="1"/>
        <end position="10"/>
    </location>
</feature>
<feature type="region of interest" description="Disordered" evidence="1">
    <location>
        <begin position="1"/>
        <end position="25"/>
    </location>
</feature>
<dbReference type="Proteomes" id="UP000675968">
    <property type="component" value="Unassembled WGS sequence"/>
</dbReference>
<comment type="caution">
    <text evidence="2">The sequence shown here is derived from an EMBL/GenBank/DDBJ whole genome shotgun (WGS) entry which is preliminary data.</text>
</comment>
<proteinExistence type="predicted"/>
<accession>A0A8T4LGK0</accession>
<reference evidence="2" key="2">
    <citation type="submission" date="2021-05" db="EMBL/GenBank/DDBJ databases">
        <title>Protein family content uncovers lineage relationships and bacterial pathway maintenance mechanisms in DPANN archaea.</title>
        <authorList>
            <person name="Castelle C.J."/>
            <person name="Meheust R."/>
            <person name="Jaffe A.L."/>
            <person name="Seitz K."/>
            <person name="Gong X."/>
            <person name="Baker B.J."/>
            <person name="Banfield J.F."/>
        </authorList>
    </citation>
    <scope>NUCLEOTIDE SEQUENCE</scope>
    <source>
        <strain evidence="2">RIFCSPLOWO2_01_FULL_AR10_48_17</strain>
    </source>
</reference>
<name>A0A8T4LGK0_9ARCH</name>
<gene>
    <name evidence="2" type="ORF">J4215_05585</name>
</gene>
<sequence>MLESAKKHEPVFQNKPSSQQKIIGADEAEGPSIPLQLLNDPTLWTKCGHLKRSGERCFCTQYIALCAQEKCPSKVMKIQL</sequence>